<name>A0ABV7URF9_9GAMM</name>
<evidence type="ECO:0000313" key="3">
    <source>
        <dbReference type="Proteomes" id="UP001595724"/>
    </source>
</evidence>
<dbReference type="SMART" id="SM00028">
    <property type="entry name" value="TPR"/>
    <property type="match status" value="3"/>
</dbReference>
<dbReference type="PANTHER" id="PTHR12788">
    <property type="entry name" value="PROTEIN-TYROSINE SULFOTRANSFERASE 2"/>
    <property type="match status" value="1"/>
</dbReference>
<evidence type="ECO:0000256" key="1">
    <source>
        <dbReference type="ARBA" id="ARBA00022679"/>
    </source>
</evidence>
<dbReference type="SUPFAM" id="SSF52540">
    <property type="entry name" value="P-loop containing nucleoside triphosphate hydrolases"/>
    <property type="match status" value="1"/>
</dbReference>
<sequence>MKGPSAGAGSFAALLATAEAHAGRREFPQAIAACEAALQLRPHDAAALVQLSYLHSLCGHYRLARDFAVRAARSGNAAPKVLAELVQRLRTFNALPELQDCVARLGPLSNIPIPLLIAIAAQLSYVNMPGQAIEYLDEARHGDPDYPPTLLARAQVLIYLGRFDEASRDIDRALRRAPEIAHGYWLRSMLGPGFASAGDVSAMRSQLARPGRTAADIALLGFALHRALDERAEHAEAWQALSMACRAKRSALQYEAGETATLVDALRSLPAHTGPARAIPEGSATPIFIVGMHRSGTTLLEQLLDGSPQVHGIGELYDFTSAMRDATDHHCRGVIDATIVERAASADLAEAGRRYLQGIAWRLDGEPFFTDKLPSNFLNLGFICQALPQARILHMVRDPVETCFSNLRELFSDANPWSYDQLELAAYYRQYRRLMGHWHAACPGRILDVDYARLTREPETVMREVAAFCGIDFDPAMLEHRARSRGVATASAVQVRDRVTVREQPKWAPYHEYLQPLIRALAD</sequence>
<accession>A0ABV7URF9</accession>
<dbReference type="RefSeq" id="WP_386706171.1">
    <property type="nucleotide sequence ID" value="NZ_JBHRYF010000001.1"/>
</dbReference>
<dbReference type="Pfam" id="PF13469">
    <property type="entry name" value="Sulfotransfer_3"/>
    <property type="match status" value="1"/>
</dbReference>
<keyword evidence="1" id="KW-0808">Transferase</keyword>
<reference evidence="3" key="1">
    <citation type="journal article" date="2019" name="Int. J. Syst. Evol. Microbiol.">
        <title>The Global Catalogue of Microorganisms (GCM) 10K type strain sequencing project: providing services to taxonomists for standard genome sequencing and annotation.</title>
        <authorList>
            <consortium name="The Broad Institute Genomics Platform"/>
            <consortium name="The Broad Institute Genome Sequencing Center for Infectious Disease"/>
            <person name="Wu L."/>
            <person name="Ma J."/>
        </authorList>
    </citation>
    <scope>NUCLEOTIDE SEQUENCE [LARGE SCALE GENOMIC DNA]</scope>
    <source>
        <strain evidence="3">KCTC 42211</strain>
    </source>
</reference>
<dbReference type="SUPFAM" id="SSF48452">
    <property type="entry name" value="TPR-like"/>
    <property type="match status" value="1"/>
</dbReference>
<gene>
    <name evidence="2" type="ORF">ACFOM9_03365</name>
</gene>
<organism evidence="2 3">
    <name type="scientific">Luteimonas notoginsengisoli</name>
    <dbReference type="NCBI Taxonomy" id="1578200"/>
    <lineage>
        <taxon>Bacteria</taxon>
        <taxon>Pseudomonadati</taxon>
        <taxon>Pseudomonadota</taxon>
        <taxon>Gammaproteobacteria</taxon>
        <taxon>Lysobacterales</taxon>
        <taxon>Lysobacteraceae</taxon>
        <taxon>Luteimonas</taxon>
    </lineage>
</organism>
<keyword evidence="3" id="KW-1185">Reference proteome</keyword>
<dbReference type="InterPro" id="IPR026634">
    <property type="entry name" value="TPST-like"/>
</dbReference>
<protein>
    <submittedName>
        <fullName evidence="2">Tetratricopeptide repeat-containing sulfotransferase family protein</fullName>
    </submittedName>
</protein>
<dbReference type="EMBL" id="JBHRYF010000001">
    <property type="protein sequence ID" value="MFC3659118.1"/>
    <property type="molecule type" value="Genomic_DNA"/>
</dbReference>
<dbReference type="InterPro" id="IPR011990">
    <property type="entry name" value="TPR-like_helical_dom_sf"/>
</dbReference>
<dbReference type="Proteomes" id="UP001595724">
    <property type="component" value="Unassembled WGS sequence"/>
</dbReference>
<comment type="caution">
    <text evidence="2">The sequence shown here is derived from an EMBL/GenBank/DDBJ whole genome shotgun (WGS) entry which is preliminary data.</text>
</comment>
<dbReference type="InterPro" id="IPR019734">
    <property type="entry name" value="TPR_rpt"/>
</dbReference>
<dbReference type="InterPro" id="IPR027417">
    <property type="entry name" value="P-loop_NTPase"/>
</dbReference>
<dbReference type="Gene3D" id="1.25.40.10">
    <property type="entry name" value="Tetratricopeptide repeat domain"/>
    <property type="match status" value="2"/>
</dbReference>
<dbReference type="Gene3D" id="3.40.50.300">
    <property type="entry name" value="P-loop containing nucleotide triphosphate hydrolases"/>
    <property type="match status" value="1"/>
</dbReference>
<dbReference type="Pfam" id="PF14559">
    <property type="entry name" value="TPR_19"/>
    <property type="match status" value="1"/>
</dbReference>
<evidence type="ECO:0000313" key="2">
    <source>
        <dbReference type="EMBL" id="MFC3659118.1"/>
    </source>
</evidence>
<proteinExistence type="predicted"/>
<dbReference type="PANTHER" id="PTHR12788:SF10">
    <property type="entry name" value="PROTEIN-TYROSINE SULFOTRANSFERASE"/>
    <property type="match status" value="1"/>
</dbReference>